<dbReference type="PANTHER" id="PTHR48025:SF1">
    <property type="entry name" value="RRM DOMAIN-CONTAINING PROTEIN"/>
    <property type="match status" value="1"/>
</dbReference>
<dbReference type="InterPro" id="IPR012677">
    <property type="entry name" value="Nucleotide-bd_a/b_plait_sf"/>
</dbReference>
<evidence type="ECO:0000256" key="1">
    <source>
        <dbReference type="ARBA" id="ARBA00022884"/>
    </source>
</evidence>
<feature type="domain" description="RRM" evidence="3">
    <location>
        <begin position="1"/>
        <end position="79"/>
    </location>
</feature>
<dbReference type="GO" id="GO:0003729">
    <property type="term" value="F:mRNA binding"/>
    <property type="evidence" value="ECO:0007669"/>
    <property type="project" value="TreeGrafter"/>
</dbReference>
<dbReference type="AlphaFoldDB" id="A0A1G5QRN6"/>
<organism evidence="4 5">
    <name type="scientific">Thiohalomonas denitrificans</name>
    <dbReference type="NCBI Taxonomy" id="415747"/>
    <lineage>
        <taxon>Bacteria</taxon>
        <taxon>Pseudomonadati</taxon>
        <taxon>Pseudomonadota</taxon>
        <taxon>Gammaproteobacteria</taxon>
        <taxon>Thiohalomonadales</taxon>
        <taxon>Thiohalomonadaceae</taxon>
        <taxon>Thiohalomonas</taxon>
    </lineage>
</organism>
<evidence type="ECO:0000313" key="5">
    <source>
        <dbReference type="Proteomes" id="UP000199648"/>
    </source>
</evidence>
<feature type="compositionally biased region" description="Basic residues" evidence="2">
    <location>
        <begin position="164"/>
        <end position="173"/>
    </location>
</feature>
<dbReference type="STRING" id="415747.SAMN03097708_02604"/>
<gene>
    <name evidence="4" type="ORF">SAMN03097708_02604</name>
</gene>
<feature type="region of interest" description="Disordered" evidence="2">
    <location>
        <begin position="68"/>
        <end position="173"/>
    </location>
</feature>
<dbReference type="SMART" id="SM00360">
    <property type="entry name" value="RRM"/>
    <property type="match status" value="1"/>
</dbReference>
<dbReference type="Gene3D" id="3.30.70.330">
    <property type="match status" value="1"/>
</dbReference>
<evidence type="ECO:0000256" key="2">
    <source>
        <dbReference type="SAM" id="MobiDB-lite"/>
    </source>
</evidence>
<evidence type="ECO:0000259" key="3">
    <source>
        <dbReference type="PROSITE" id="PS50102"/>
    </source>
</evidence>
<dbReference type="Proteomes" id="UP000199648">
    <property type="component" value="Unassembled WGS sequence"/>
</dbReference>
<accession>A0A1G5QRN6</accession>
<dbReference type="SUPFAM" id="SSF54928">
    <property type="entry name" value="RNA-binding domain, RBD"/>
    <property type="match status" value="1"/>
</dbReference>
<dbReference type="InterPro" id="IPR000504">
    <property type="entry name" value="RRM_dom"/>
</dbReference>
<evidence type="ECO:0000313" key="4">
    <source>
        <dbReference type="EMBL" id="SCZ64306.1"/>
    </source>
</evidence>
<dbReference type="EMBL" id="FMWD01000008">
    <property type="protein sequence ID" value="SCZ64306.1"/>
    <property type="molecule type" value="Genomic_DNA"/>
</dbReference>
<proteinExistence type="predicted"/>
<keyword evidence="1" id="KW-0694">RNA-binding</keyword>
<reference evidence="4 5" key="1">
    <citation type="submission" date="2016-10" db="EMBL/GenBank/DDBJ databases">
        <authorList>
            <person name="de Groot N.N."/>
        </authorList>
    </citation>
    <scope>NUCLEOTIDE SEQUENCE [LARGE SCALE GENOMIC DNA]</scope>
    <source>
        <strain evidence="4 5">HLD2</strain>
    </source>
</reference>
<keyword evidence="5" id="KW-1185">Reference proteome</keyword>
<dbReference type="CDD" id="cd00590">
    <property type="entry name" value="RRM_SF"/>
    <property type="match status" value="1"/>
</dbReference>
<sequence length="173" mass="20889">MQIFVGNLPDSITGDDLRRFFRGYGRCSGFLIINKLVEGRINHCAYGVIEPDPEARRAIRELHQRELKGRPVEVTEHTEPERRRPRRMPWRGPDRRRRRPWLAQPLIVDDRRKTERRSEERREQERRAVDRRSPVQRQPPSSAGETPFIEQRVAQRRVAERRRGERRRQERRS</sequence>
<dbReference type="PANTHER" id="PTHR48025">
    <property type="entry name" value="OS02G0815200 PROTEIN"/>
    <property type="match status" value="1"/>
</dbReference>
<dbReference type="RefSeq" id="WP_092997953.1">
    <property type="nucleotide sequence ID" value="NZ_FMWD01000008.1"/>
</dbReference>
<dbReference type="PROSITE" id="PS50102">
    <property type="entry name" value="RRM"/>
    <property type="match status" value="1"/>
</dbReference>
<feature type="compositionally biased region" description="Basic and acidic residues" evidence="2">
    <location>
        <begin position="68"/>
        <end position="82"/>
    </location>
</feature>
<dbReference type="InterPro" id="IPR035979">
    <property type="entry name" value="RBD_domain_sf"/>
</dbReference>
<feature type="compositionally biased region" description="Basic and acidic residues" evidence="2">
    <location>
        <begin position="108"/>
        <end position="133"/>
    </location>
</feature>
<name>A0A1G5QRN6_9GAMM</name>
<dbReference type="Pfam" id="PF00076">
    <property type="entry name" value="RRM_1"/>
    <property type="match status" value="1"/>
</dbReference>
<dbReference type="OrthoDB" id="9798855at2"/>
<protein>
    <submittedName>
        <fullName evidence="4">RNA recognition motif. (A.k.a. RRM, RBD, or RNP domain)</fullName>
    </submittedName>
</protein>
<feature type="compositionally biased region" description="Basic residues" evidence="2">
    <location>
        <begin position="83"/>
        <end position="100"/>
    </location>
</feature>
<feature type="compositionally biased region" description="Polar residues" evidence="2">
    <location>
        <begin position="135"/>
        <end position="144"/>
    </location>
</feature>
<dbReference type="InterPro" id="IPR050502">
    <property type="entry name" value="Euk_RNA-bind_prot"/>
</dbReference>